<proteinExistence type="predicted"/>
<comment type="caution">
    <text evidence="2">The sequence shown here is derived from an EMBL/GenBank/DDBJ whole genome shotgun (WGS) entry which is preliminary data.</text>
</comment>
<reference evidence="2 3" key="1">
    <citation type="submission" date="2019-07" db="EMBL/GenBank/DDBJ databases">
        <title>Whole genome shotgun sequence of Reyranella soli NBRC 108950.</title>
        <authorList>
            <person name="Hosoyama A."/>
            <person name="Uohara A."/>
            <person name="Ohji S."/>
            <person name="Ichikawa N."/>
        </authorList>
    </citation>
    <scope>NUCLEOTIDE SEQUENCE [LARGE SCALE GENOMIC DNA]</scope>
    <source>
        <strain evidence="2 3">NBRC 108950</strain>
    </source>
</reference>
<dbReference type="Proteomes" id="UP000321058">
    <property type="component" value="Unassembled WGS sequence"/>
</dbReference>
<protein>
    <submittedName>
        <fullName evidence="2">Uncharacterized protein</fullName>
    </submittedName>
</protein>
<gene>
    <name evidence="2" type="ORF">RSO01_83880</name>
</gene>
<accession>A0A512NQM6</accession>
<dbReference type="EMBL" id="BKAJ01000207">
    <property type="protein sequence ID" value="GEP61222.1"/>
    <property type="molecule type" value="Genomic_DNA"/>
</dbReference>
<name>A0A512NQM6_9HYPH</name>
<evidence type="ECO:0000256" key="1">
    <source>
        <dbReference type="SAM" id="MobiDB-lite"/>
    </source>
</evidence>
<sequence>MQAMEDVDRPFVGGGGGELPGKSTPVGGDDKGNRPALVRVTTQGLRELRNIGGSEVEMSARYLDDFCEPANAGFSKLLRRASHLVGSKRTAGNNRH</sequence>
<feature type="region of interest" description="Disordered" evidence="1">
    <location>
        <begin position="1"/>
        <end position="35"/>
    </location>
</feature>
<organism evidence="2 3">
    <name type="scientific">Reyranella soli</name>
    <dbReference type="NCBI Taxonomy" id="1230389"/>
    <lineage>
        <taxon>Bacteria</taxon>
        <taxon>Pseudomonadati</taxon>
        <taxon>Pseudomonadota</taxon>
        <taxon>Alphaproteobacteria</taxon>
        <taxon>Hyphomicrobiales</taxon>
        <taxon>Reyranellaceae</taxon>
        <taxon>Reyranella</taxon>
    </lineage>
</organism>
<dbReference type="AlphaFoldDB" id="A0A512NQM6"/>
<keyword evidence="3" id="KW-1185">Reference proteome</keyword>
<evidence type="ECO:0000313" key="3">
    <source>
        <dbReference type="Proteomes" id="UP000321058"/>
    </source>
</evidence>
<evidence type="ECO:0000313" key="2">
    <source>
        <dbReference type="EMBL" id="GEP61222.1"/>
    </source>
</evidence>